<dbReference type="Gene3D" id="2.130.10.10">
    <property type="entry name" value="YVTN repeat-like/Quinoprotein amine dehydrogenase"/>
    <property type="match status" value="1"/>
</dbReference>
<organism evidence="3 4">
    <name type="scientific">Moraxella macacae 0408225</name>
    <dbReference type="NCBI Taxonomy" id="1230338"/>
    <lineage>
        <taxon>Bacteria</taxon>
        <taxon>Pseudomonadati</taxon>
        <taxon>Pseudomonadota</taxon>
        <taxon>Gammaproteobacteria</taxon>
        <taxon>Moraxellales</taxon>
        <taxon>Moraxellaceae</taxon>
        <taxon>Moraxella</taxon>
    </lineage>
</organism>
<dbReference type="InterPro" id="IPR015943">
    <property type="entry name" value="WD40/YVTN_repeat-like_dom_sf"/>
</dbReference>
<dbReference type="InterPro" id="IPR013517">
    <property type="entry name" value="FG-GAP"/>
</dbReference>
<dbReference type="SUPFAM" id="SSF69318">
    <property type="entry name" value="Integrin alpha N-terminal domain"/>
    <property type="match status" value="2"/>
</dbReference>
<dbReference type="Pfam" id="PF13517">
    <property type="entry name" value="FG-GAP_3"/>
    <property type="match status" value="1"/>
</dbReference>
<sequence length="1986" mass="218688">MALTPYLKQHEQYLSVAQKLVDYLQSQQKAPATWSNLANNKGLFIDALVAKSLYPYQDSNHIDSFKSAFVGKAFALQNQDGSWQQDSYVTALVLNTLNNLQRVVSNPITSGIDLSVVDANTGVALPNVVLYATKTSVGSLQHKSDTQGNIHIADVKPGLYQFALKHDGYALVNFTLRLRQGEQLNLGQIQLVRTTNANIGQIQGVVTDITTKSVIADATVTVVLVDEKGKRLPNIAPIVVNTDNNGRYQVTLNQSQQQASQGRFGIHVEKSGYLAVLASGIAPIGGSAVFNPTLQNKPPVSHAPNPNTKPTTQTGSFQIRATNNRSKSAIMGFLVKAELLNNTNQVIQTQSFAPNKDNLSELLATLEPGKWRLTVSHKSYQTTNQTFVLKPSQTIHYTPNLVLKPYEIKAVVVDSLTNKPIAKTSVKVVDSQTKKVLFVKATDEKGRIHIEHLTTSEIEIETTPTLYLATKRYFNKTYEAGTTVDMGEIRLRPKSAEVLLPDLAIAKINLGQTQTDTQDLQLTGRLTVIVENKGVAPFKQKDIKISVFIDSNHNRRLDKDEKIIGNALLNKVLDPYSQTALPIPVATKLRFRDAPIAVMVDSDNQVVEQNKNNNVKLTSDGIEIKPNQGTLDAKIAWQNQIPSDSGAIAAPLTDTNGDGVIGMGDIASVFVYQSGRYYVLDGKTGKELFQIEGMGSQQLVAIGDVNGDKQPDIVAVSHDGLRIYDNVGNLNKTLSAHLSASGWSSNAYHPILADLNQDGITEIVQNDKIFNYKQGLIKDNLPSGHSQAVADVDGDGMQDIIGLQGVSDSQGNLRYYFKNKDRQNIVLKFVAIGDVNGIKKPQIIAIYDDNILIFDAKTGVLLADYTTVASAGGSPVIADFDGDGVADIGIARSYSYVAMRGDGSVIWDTPINDSSGGTGSTVFDFDNDGKSEAVHFDEQYLRIYDAATGKERIKIANNTATAHEYPIVGDFDGDGHADIIMTASSQGVRMVSSKNNDWANTRNIWNQYSYHVTNINDDLTIPIKEPNSWQVHNTYRANLLLNQNATSAVDLTASYIQVTDNGLHSPSYFKARIGNAGTKTAPKGTPIGFYQKDSTGHAKLLGIVRLSKDLGFDEYADINLAYSPLAMTLKAVGEIVVIANDAGAGIDSSTGIPNPTLDPKPDNQGVIQEYSRHNNLASLTITNEFAGFRLSAHLDKTHYTANETVKITSIPTNLGSFRVSPSVKVSIFDSMGNLVGIYPPTTVNLDVALINQPLLAKNSTTLQNTWHTAQNRVGNYTAKIELSHQNRVVASVIKPFSIVADGVIGQTKTTLTTDKTQYRSNDLVQIHSRLLNTASNAMATPRKVVLNVIAPTGKVIWTKQYYYPELAPNALKDQYFTLPLYQATAGDYVLTSTTTAPDGLQSRKVLSQPFKVLPDSQISKLSGAIKSQNQVEIGDPVYFNWQLKNPNNALINNIALKIVLFRADNTTPFDTIFLHDKVSTQNHITGNKIWRSTGSHGEVVSAMLVATFDGEEKALAQTQVKLVKPSITAVFANKNHQKDTLLVYYSCENGWHTSLSNSGGAKFNYPCFDARADIIRSYLDRLKVDYKLVKHPWEFRHELQSGIYGQYWLLGAIEKLSPHTYKELLARVYTGENLLFDAGMHSWLNHELFKLAGVTYQGRLAINSSQIIPNIQYLPLTTDKNIDTAVLNTQMRVKAKPLHSNWALSLMPNSSATQVWAVFDNRFNAISAAPYGNGYPIAVSFDLIRSLDLARTSKLPIYQNNANASQLRWHGILSQLLKDRKVKSRAEYTPSEPVKIPITLNNHSNNKKQVTVEVILPNTAQWLSQKDDIFGFINKTKRYQITLYPKQSLNELLTIRLPEQAGLHTVKVKITDSNKVINQLESRYLVKDIDSRIKVLKQHIGSWRVVGTNGALALSAKIQIGLIQTHLNTKVYELAVYEAANLTAMLSKMQDTPTHNLIKLHNEANELLRALQIKWYLARQGKTPLP</sequence>
<evidence type="ECO:0000313" key="3">
    <source>
        <dbReference type="EMBL" id="ELA09187.1"/>
    </source>
</evidence>
<dbReference type="PANTHER" id="PTHR45460:SF2">
    <property type="entry name" value="ALPHA 1,3 GLUCANASE, GH71 FAMILY (EUROFUNG)"/>
    <property type="match status" value="1"/>
</dbReference>
<dbReference type="InterPro" id="IPR028994">
    <property type="entry name" value="Integrin_alpha_N"/>
</dbReference>
<dbReference type="InterPro" id="IPR013783">
    <property type="entry name" value="Ig-like_fold"/>
</dbReference>
<proteinExistence type="predicted"/>
<feature type="region of interest" description="Disordered" evidence="2">
    <location>
        <begin position="295"/>
        <end position="315"/>
    </location>
</feature>
<dbReference type="EMBL" id="ANIN01000001">
    <property type="protein sequence ID" value="ELA09187.1"/>
    <property type="molecule type" value="Genomic_DNA"/>
</dbReference>
<dbReference type="Gene3D" id="2.60.40.1120">
    <property type="entry name" value="Carboxypeptidase-like, regulatory domain"/>
    <property type="match status" value="1"/>
</dbReference>
<name>L2F823_9GAMM</name>
<keyword evidence="4" id="KW-1185">Reference proteome</keyword>
<dbReference type="Proteomes" id="UP000023795">
    <property type="component" value="Unassembled WGS sequence"/>
</dbReference>
<keyword evidence="1" id="KW-0732">Signal</keyword>
<dbReference type="InterPro" id="IPR018247">
    <property type="entry name" value="EF_Hand_1_Ca_BS"/>
</dbReference>
<dbReference type="eggNOG" id="COG4932">
    <property type="taxonomic scope" value="Bacteria"/>
</dbReference>
<dbReference type="eggNOG" id="COG1520">
    <property type="taxonomic scope" value="Bacteria"/>
</dbReference>
<dbReference type="PATRIC" id="fig|1230338.3.peg.486"/>
<evidence type="ECO:0000256" key="2">
    <source>
        <dbReference type="SAM" id="MobiDB-lite"/>
    </source>
</evidence>
<dbReference type="PROSITE" id="PS00018">
    <property type="entry name" value="EF_HAND_1"/>
    <property type="match status" value="1"/>
</dbReference>
<comment type="caution">
    <text evidence="3">The sequence shown here is derived from an EMBL/GenBank/DDBJ whole genome shotgun (WGS) entry which is preliminary data.</text>
</comment>
<protein>
    <submittedName>
        <fullName evidence="3">FG-GAP repeat-containing protein</fullName>
    </submittedName>
</protein>
<accession>L2F823</accession>
<gene>
    <name evidence="3" type="ORF">MOMA_02240</name>
</gene>
<dbReference type="PANTHER" id="PTHR45460">
    <property type="entry name" value="SIMILAR TO CYSTEINE PROTEINASE"/>
    <property type="match status" value="1"/>
</dbReference>
<dbReference type="STRING" id="1230338.MOMA_02240"/>
<dbReference type="Gene3D" id="2.60.40.10">
    <property type="entry name" value="Immunoglobulins"/>
    <property type="match status" value="1"/>
</dbReference>
<evidence type="ECO:0000256" key="1">
    <source>
        <dbReference type="ARBA" id="ARBA00022729"/>
    </source>
</evidence>
<reference evidence="3 4" key="1">
    <citation type="journal article" date="2013" name="Genome Announc.">
        <title>Genome Sequence of Moraxella macacae 0408225, a Novel Bacterial Species Isolated from a Cynomolgus Macaque with Epistaxis.</title>
        <authorList>
            <person name="Ladner J.T."/>
            <person name="Whitehouse C.A."/>
            <person name="Koroleva G.I."/>
            <person name="Palacios G.F."/>
        </authorList>
    </citation>
    <scope>NUCLEOTIDE SEQUENCE [LARGE SCALE GENOMIC DNA]</scope>
    <source>
        <strain evidence="3 4">0408225</strain>
    </source>
</reference>
<evidence type="ECO:0000313" key="4">
    <source>
        <dbReference type="Proteomes" id="UP000023795"/>
    </source>
</evidence>